<sequence length="151" mass="15423">MAATGYKPAAKAVVSALIAVGAFLSPPLASADDPEQPGGQTQDACAAGDQGQTPEEQQQQQLACGAGIANRAVSEAQNAAEQANRAANQAGQEAAPADRPPEDLITNTKCVIFNGVPTLVPPEGLSRTATPFDSPMEGRPCWAVYGVTPTH</sequence>
<organism evidence="3 4">
    <name type="scientific">Mycolicibacter nonchromogenicus</name>
    <name type="common">Mycobacterium nonchromogenicum</name>
    <dbReference type="NCBI Taxonomy" id="1782"/>
    <lineage>
        <taxon>Bacteria</taxon>
        <taxon>Bacillati</taxon>
        <taxon>Actinomycetota</taxon>
        <taxon>Actinomycetes</taxon>
        <taxon>Mycobacteriales</taxon>
        <taxon>Mycobacteriaceae</taxon>
        <taxon>Mycolicibacter</taxon>
    </lineage>
</organism>
<feature type="compositionally biased region" description="Low complexity" evidence="1">
    <location>
        <begin position="75"/>
        <end position="97"/>
    </location>
</feature>
<evidence type="ECO:0000313" key="4">
    <source>
        <dbReference type="Proteomes" id="UP000193108"/>
    </source>
</evidence>
<proteinExistence type="predicted"/>
<reference evidence="3 4" key="1">
    <citation type="submission" date="2016-01" db="EMBL/GenBank/DDBJ databases">
        <title>The new phylogeny of the genus Mycobacterium.</title>
        <authorList>
            <person name="Tarcisio F."/>
            <person name="Conor M."/>
            <person name="Antonella G."/>
            <person name="Elisabetta G."/>
            <person name="Giulia F.S."/>
            <person name="Sara T."/>
            <person name="Anna F."/>
            <person name="Clotilde B."/>
            <person name="Roberto B."/>
            <person name="Veronica D.S."/>
            <person name="Fabio R."/>
            <person name="Monica P."/>
            <person name="Olivier J."/>
            <person name="Enrico T."/>
            <person name="Nicola S."/>
        </authorList>
    </citation>
    <scope>NUCLEOTIDE SEQUENCE [LARGE SCALE GENOMIC DNA]</scope>
    <source>
        <strain evidence="3 4">DSM 44164</strain>
    </source>
</reference>
<comment type="caution">
    <text evidence="3">The sequence shown here is derived from an EMBL/GenBank/DDBJ whole genome shotgun (WGS) entry which is preliminary data.</text>
</comment>
<dbReference type="RefSeq" id="WP_085138099.1">
    <property type="nucleotide sequence ID" value="NZ_LQPI01000032.1"/>
</dbReference>
<feature type="region of interest" description="Disordered" evidence="1">
    <location>
        <begin position="26"/>
        <end position="103"/>
    </location>
</feature>
<evidence type="ECO:0000256" key="2">
    <source>
        <dbReference type="SAM" id="SignalP"/>
    </source>
</evidence>
<keyword evidence="2" id="KW-0732">Signal</keyword>
<name>A0A1X1ZHN0_MYCNO</name>
<feature type="signal peptide" evidence="2">
    <location>
        <begin position="1"/>
        <end position="31"/>
    </location>
</feature>
<feature type="compositionally biased region" description="Low complexity" evidence="1">
    <location>
        <begin position="50"/>
        <end position="61"/>
    </location>
</feature>
<dbReference type="AlphaFoldDB" id="A0A1X1ZHN0"/>
<feature type="chain" id="PRO_5012687959" description="Secreted protein" evidence="2">
    <location>
        <begin position="32"/>
        <end position="151"/>
    </location>
</feature>
<accession>A0A1X1ZHN0</accession>
<keyword evidence="4" id="KW-1185">Reference proteome</keyword>
<protein>
    <recommendedName>
        <fullName evidence="5">Secreted protein</fullName>
    </recommendedName>
</protein>
<evidence type="ECO:0000313" key="3">
    <source>
        <dbReference type="EMBL" id="ORW22907.1"/>
    </source>
</evidence>
<dbReference type="EMBL" id="LQPI01000032">
    <property type="protein sequence ID" value="ORW22907.1"/>
    <property type="molecule type" value="Genomic_DNA"/>
</dbReference>
<evidence type="ECO:0000256" key="1">
    <source>
        <dbReference type="SAM" id="MobiDB-lite"/>
    </source>
</evidence>
<dbReference type="Proteomes" id="UP000193108">
    <property type="component" value="Unassembled WGS sequence"/>
</dbReference>
<evidence type="ECO:0008006" key="5">
    <source>
        <dbReference type="Google" id="ProtNLM"/>
    </source>
</evidence>
<gene>
    <name evidence="3" type="ORF">AWC18_06295</name>
</gene>